<feature type="region of interest" description="Disordered" evidence="1">
    <location>
        <begin position="1"/>
        <end position="41"/>
    </location>
</feature>
<evidence type="ECO:0000313" key="4">
    <source>
        <dbReference type="Proteomes" id="UP000766336"/>
    </source>
</evidence>
<feature type="transmembrane region" description="Helical" evidence="2">
    <location>
        <begin position="74"/>
        <end position="96"/>
    </location>
</feature>
<evidence type="ECO:0000256" key="2">
    <source>
        <dbReference type="SAM" id="Phobius"/>
    </source>
</evidence>
<dbReference type="Proteomes" id="UP000766336">
    <property type="component" value="Unassembled WGS sequence"/>
</dbReference>
<keyword evidence="2" id="KW-0812">Transmembrane</keyword>
<keyword evidence="4" id="KW-1185">Reference proteome</keyword>
<feature type="compositionally biased region" description="Low complexity" evidence="1">
    <location>
        <begin position="1"/>
        <end position="30"/>
    </location>
</feature>
<gene>
    <name evidence="3" type="ORF">KHU32_14740</name>
</gene>
<evidence type="ECO:0000313" key="3">
    <source>
        <dbReference type="EMBL" id="MBS7812206.1"/>
    </source>
</evidence>
<dbReference type="RefSeq" id="WP_213670832.1">
    <property type="nucleotide sequence ID" value="NZ_JAHCDA010000002.1"/>
</dbReference>
<dbReference type="EMBL" id="JAHCDA010000002">
    <property type="protein sequence ID" value="MBS7812206.1"/>
    <property type="molecule type" value="Genomic_DNA"/>
</dbReference>
<comment type="caution">
    <text evidence="3">The sequence shown here is derived from an EMBL/GenBank/DDBJ whole genome shotgun (WGS) entry which is preliminary data.</text>
</comment>
<evidence type="ECO:0000256" key="1">
    <source>
        <dbReference type="SAM" id="MobiDB-lite"/>
    </source>
</evidence>
<keyword evidence="2" id="KW-0472">Membrane</keyword>
<sequence>MVKKPTSTAAPRRARAAKSAQAETVPAEVELAPEAEDEPTPLATLTHPEEMRATVDVQLSSGSTLKATARWTPAGVVTMGVTMSSILLSAAAIVWASRRRP</sequence>
<name>A0ABS5QET8_9PROT</name>
<proteinExistence type="predicted"/>
<protein>
    <submittedName>
        <fullName evidence="3">Uncharacterized protein</fullName>
    </submittedName>
</protein>
<keyword evidence="2" id="KW-1133">Transmembrane helix</keyword>
<reference evidence="3 4" key="1">
    <citation type="submission" date="2021-05" db="EMBL/GenBank/DDBJ databases">
        <title>Roseococcus sp. XZZS9, whole genome shotgun sequencing project.</title>
        <authorList>
            <person name="Zhao G."/>
            <person name="Shen L."/>
        </authorList>
    </citation>
    <scope>NUCLEOTIDE SEQUENCE [LARGE SCALE GENOMIC DNA]</scope>
    <source>
        <strain evidence="3 4">XZZS9</strain>
    </source>
</reference>
<accession>A0ABS5QET8</accession>
<organism evidence="3 4">
    <name type="scientific">Roseococcus pinisoli</name>
    <dbReference type="NCBI Taxonomy" id="2835040"/>
    <lineage>
        <taxon>Bacteria</taxon>
        <taxon>Pseudomonadati</taxon>
        <taxon>Pseudomonadota</taxon>
        <taxon>Alphaproteobacteria</taxon>
        <taxon>Acetobacterales</taxon>
        <taxon>Roseomonadaceae</taxon>
        <taxon>Roseococcus</taxon>
    </lineage>
</organism>